<keyword evidence="3" id="KW-1185">Reference proteome</keyword>
<protein>
    <recommendedName>
        <fullName evidence="1">Peptidase C39-like domain-containing protein</fullName>
    </recommendedName>
</protein>
<feature type="domain" description="Peptidase C39-like" evidence="1">
    <location>
        <begin position="63"/>
        <end position="181"/>
    </location>
</feature>
<accession>B0MAH1</accession>
<gene>
    <name evidence="2" type="ORF">ANACAC_00546</name>
</gene>
<dbReference type="EMBL" id="ABAX03000004">
    <property type="protein sequence ID" value="EDR98845.1"/>
    <property type="molecule type" value="Genomic_DNA"/>
</dbReference>
<comment type="caution">
    <text evidence="2">The sequence shown here is derived from an EMBL/GenBank/DDBJ whole genome shotgun (WGS) entry which is preliminary data.</text>
</comment>
<reference evidence="2" key="1">
    <citation type="submission" date="2007-11" db="EMBL/GenBank/DDBJ databases">
        <authorList>
            <person name="Fulton L."/>
            <person name="Clifton S."/>
            <person name="Fulton B."/>
            <person name="Xu J."/>
            <person name="Minx P."/>
            <person name="Pepin K.H."/>
            <person name="Johnson M."/>
            <person name="Thiruvilangam P."/>
            <person name="Bhonagiri V."/>
            <person name="Nash W.E."/>
            <person name="Mardis E.R."/>
            <person name="Wilson R.K."/>
        </authorList>
    </citation>
    <scope>NUCLEOTIDE SEQUENCE [LARGE SCALE GENOMIC DNA]</scope>
    <source>
        <strain evidence="2">DSM 14662</strain>
    </source>
</reference>
<reference evidence="2" key="2">
    <citation type="submission" date="2013-11" db="EMBL/GenBank/DDBJ databases">
        <title>Draft genome sequence of Anaerostipes caccae (DSM 14662).</title>
        <authorList>
            <person name="Sudarsanam P."/>
            <person name="Ley R."/>
            <person name="Guruge J."/>
            <person name="Turnbaugh P.J."/>
            <person name="Mahowald M."/>
            <person name="Liep D."/>
            <person name="Gordon J."/>
        </authorList>
    </citation>
    <scope>NUCLEOTIDE SEQUENCE</scope>
    <source>
        <strain evidence="2">DSM 14662</strain>
    </source>
</reference>
<organism evidence="2 3">
    <name type="scientific">Anaerostipes caccae (strain DSM 14662 / CCUG 47493 / JCM 13470 / NCIMB 13811 / L1-92)</name>
    <dbReference type="NCBI Taxonomy" id="411490"/>
    <lineage>
        <taxon>Bacteria</taxon>
        <taxon>Bacillati</taxon>
        <taxon>Bacillota</taxon>
        <taxon>Clostridia</taxon>
        <taxon>Lachnospirales</taxon>
        <taxon>Lachnospiraceae</taxon>
        <taxon>Anaerostipes</taxon>
    </lineage>
</organism>
<dbReference type="Gene3D" id="3.90.70.10">
    <property type="entry name" value="Cysteine proteinases"/>
    <property type="match status" value="1"/>
</dbReference>
<dbReference type="Proteomes" id="UP000004935">
    <property type="component" value="Unassembled WGS sequence"/>
</dbReference>
<dbReference type="HOGENOM" id="CLU_1122772_0_0_9"/>
<dbReference type="STRING" id="411490.ANACAC_00546"/>
<dbReference type="InterPro" id="IPR039564">
    <property type="entry name" value="Peptidase_C39-like"/>
</dbReference>
<name>B0MAH1_ANACD</name>
<dbReference type="AlphaFoldDB" id="B0MAH1"/>
<evidence type="ECO:0000313" key="2">
    <source>
        <dbReference type="EMBL" id="EDR98845.1"/>
    </source>
</evidence>
<proteinExistence type="predicted"/>
<dbReference type="eggNOG" id="COG0768">
    <property type="taxonomic scope" value="Bacteria"/>
</dbReference>
<dbReference type="Pfam" id="PF13529">
    <property type="entry name" value="Peptidase_C39_2"/>
    <property type="match status" value="1"/>
</dbReference>
<evidence type="ECO:0000259" key="1">
    <source>
        <dbReference type="Pfam" id="PF13529"/>
    </source>
</evidence>
<sequence length="259" mass="28034">MLLGINLVILRIVGKNAQRIGGKQGMKILNLKRIICTLMCCVMLGMLFQVTNVPAAEGDKKELNVVYYNQADYPGKKIGKSTIKAAGCGPTCIAVCYSSLTGKKVSVPKMCKIAYKKGWYINGQGCVHQVIPGLAKEYGLDCKGLGTNYEAIKKALKNGHPVVALVGPGDFTKNGHFIVLTRMVGKDKVKVADVGSRANTAETWSLKKVVSQGKEGADAGGPFWEISYTEPEKQVQEKGIDHGLLKIGNKIDLKKHIEN</sequence>
<evidence type="ECO:0000313" key="3">
    <source>
        <dbReference type="Proteomes" id="UP000004935"/>
    </source>
</evidence>